<comment type="caution">
    <text evidence="3">The sequence shown here is derived from an EMBL/GenBank/DDBJ whole genome shotgun (WGS) entry which is preliminary data.</text>
</comment>
<dbReference type="InterPro" id="IPR027799">
    <property type="entry name" value="Rtf2_RING-finger"/>
</dbReference>
<name>A0A9P4WUL6_9PLEO</name>
<dbReference type="PANTHER" id="PTHR12775:SF0">
    <property type="entry name" value="REPLICATION TERMINATION FACTOR 2"/>
    <property type="match status" value="1"/>
</dbReference>
<dbReference type="Pfam" id="PF04641">
    <property type="entry name" value="Rtf2"/>
    <property type="match status" value="1"/>
</dbReference>
<dbReference type="GO" id="GO:0006274">
    <property type="term" value="P:DNA replication termination"/>
    <property type="evidence" value="ECO:0007669"/>
    <property type="project" value="TreeGrafter"/>
</dbReference>
<dbReference type="OrthoDB" id="247013at2759"/>
<evidence type="ECO:0000256" key="1">
    <source>
        <dbReference type="ARBA" id="ARBA00009885"/>
    </source>
</evidence>
<dbReference type="Proteomes" id="UP000758155">
    <property type="component" value="Unassembled WGS sequence"/>
</dbReference>
<proteinExistence type="inferred from homology"/>
<accession>A0A9P4WUL6</accession>
<evidence type="ECO:0008006" key="5">
    <source>
        <dbReference type="Google" id="ProtNLM"/>
    </source>
</evidence>
<feature type="compositionally biased region" description="Low complexity" evidence="2">
    <location>
        <begin position="236"/>
        <end position="246"/>
    </location>
</feature>
<sequence length="334" mass="36184">MGNDGGSIPKRRELVKEAARALTTTQAKEQLTEQQEYAWSTCPLSRKPLATPVVSDAAGTLYNKDSVIEFLLKEDGREKEELGKVADVKSEGQFVELGCAGDRVKGLKDVVEVRFEVGKEEKREGSGRSENWVCPITGRELGPGAKAVYIVPCGHAFAGSVVKEVAGSVCLQCNEPYAENDVIPILPTVPTDLAHLNLRIKTLREKGLTHALKKAPGSKKRKKNADKETNGEPTPAGTKGTASKSKSSSDEDKSELKANGSKTHGEKKDPDNGIKNSATASLTRKVMEEQVERNKRRKLGQNENVKSLFNTSSNTPSKGNSADYMTRGFSIGKK</sequence>
<feature type="compositionally biased region" description="Basic residues" evidence="2">
    <location>
        <begin position="211"/>
        <end position="224"/>
    </location>
</feature>
<evidence type="ECO:0000313" key="4">
    <source>
        <dbReference type="Proteomes" id="UP000758155"/>
    </source>
</evidence>
<feature type="compositionally biased region" description="Basic and acidic residues" evidence="2">
    <location>
        <begin position="263"/>
        <end position="272"/>
    </location>
</feature>
<feature type="compositionally biased region" description="Polar residues" evidence="2">
    <location>
        <begin position="301"/>
        <end position="320"/>
    </location>
</feature>
<dbReference type="GO" id="GO:0005634">
    <property type="term" value="C:nucleus"/>
    <property type="evidence" value="ECO:0007669"/>
    <property type="project" value="TreeGrafter"/>
</dbReference>
<evidence type="ECO:0000256" key="2">
    <source>
        <dbReference type="SAM" id="MobiDB-lite"/>
    </source>
</evidence>
<dbReference type="CDD" id="cd16653">
    <property type="entry name" value="RING-like_Rtf2"/>
    <property type="match status" value="1"/>
</dbReference>
<evidence type="ECO:0000313" key="3">
    <source>
        <dbReference type="EMBL" id="KAF3042414.1"/>
    </source>
</evidence>
<dbReference type="PANTHER" id="PTHR12775">
    <property type="entry name" value="PROTEIN C20ORF43 HOMOLOG"/>
    <property type="match status" value="1"/>
</dbReference>
<protein>
    <recommendedName>
        <fullName evidence="5">Replication termination factor 2</fullName>
    </recommendedName>
</protein>
<dbReference type="InterPro" id="IPR006735">
    <property type="entry name" value="Rtf2"/>
</dbReference>
<comment type="similarity">
    <text evidence="1">Belongs to the rtf2 family.</text>
</comment>
<dbReference type="EMBL" id="SWKV01000016">
    <property type="protein sequence ID" value="KAF3042414.1"/>
    <property type="molecule type" value="Genomic_DNA"/>
</dbReference>
<feature type="compositionally biased region" description="Basic and acidic residues" evidence="2">
    <location>
        <begin position="247"/>
        <end position="256"/>
    </location>
</feature>
<feature type="region of interest" description="Disordered" evidence="2">
    <location>
        <begin position="209"/>
        <end position="334"/>
    </location>
</feature>
<organism evidence="3 4">
    <name type="scientific">Didymella heteroderae</name>
    <dbReference type="NCBI Taxonomy" id="1769908"/>
    <lineage>
        <taxon>Eukaryota</taxon>
        <taxon>Fungi</taxon>
        <taxon>Dikarya</taxon>
        <taxon>Ascomycota</taxon>
        <taxon>Pezizomycotina</taxon>
        <taxon>Dothideomycetes</taxon>
        <taxon>Pleosporomycetidae</taxon>
        <taxon>Pleosporales</taxon>
        <taxon>Pleosporineae</taxon>
        <taxon>Didymellaceae</taxon>
        <taxon>Didymella</taxon>
    </lineage>
</organism>
<gene>
    <name evidence="3" type="ORF">E8E12_008205</name>
</gene>
<reference evidence="3" key="1">
    <citation type="submission" date="2019-04" db="EMBL/GenBank/DDBJ databases">
        <title>Sequencing of skin fungus with MAO and IRED activity.</title>
        <authorList>
            <person name="Marsaioli A.J."/>
            <person name="Bonatto J.M.C."/>
            <person name="Reis Junior O."/>
        </authorList>
    </citation>
    <scope>NUCLEOTIDE SEQUENCE</scope>
    <source>
        <strain evidence="3">28M1</strain>
    </source>
</reference>
<dbReference type="AlphaFoldDB" id="A0A9P4WUL6"/>
<keyword evidence="4" id="KW-1185">Reference proteome</keyword>